<comment type="similarity">
    <text evidence="1">Belongs to the glycosyltransferase 2 family. WaaE/KdtX subfamily.</text>
</comment>
<evidence type="ECO:0000256" key="1">
    <source>
        <dbReference type="ARBA" id="ARBA00038494"/>
    </source>
</evidence>
<dbReference type="EMBL" id="VLKX01000002">
    <property type="protein sequence ID" value="TWI50662.1"/>
    <property type="molecule type" value="Genomic_DNA"/>
</dbReference>
<sequence>MNLNLAPKISVLVITLNEEANMQALLVDLGFADEIIIVDSYSTDKTKSIAQSFSNVKFIENRFENYSSQRNFAISQAKNDWILFLDADERLTTELKEEIIETLQNNKTYSAFLFYRIFMFQNSVLHFSGLQTDKILRLFDKNFAKYSNNQLVHEKLIVNGKIGVFKNKLLHYSYSDYQSYKYKATRYGKLKAQEKFIKKHKPSFLLHIVHPSYNFLYNYFIRLGFLDGKKGIIICYLNAYSVFVRYQELKLLWGNRNLISRKNI</sequence>
<dbReference type="CDD" id="cd02511">
    <property type="entry name" value="Beta4Glucosyltransferase"/>
    <property type="match status" value="1"/>
</dbReference>
<dbReference type="PANTHER" id="PTHR43630:SF2">
    <property type="entry name" value="GLYCOSYLTRANSFERASE"/>
    <property type="match status" value="1"/>
</dbReference>
<evidence type="ECO:0000313" key="6">
    <source>
        <dbReference type="Proteomes" id="UP000321392"/>
    </source>
</evidence>
<dbReference type="InterPro" id="IPR001173">
    <property type="entry name" value="Glyco_trans_2-like"/>
</dbReference>
<reference evidence="4" key="3">
    <citation type="submission" date="2019-07" db="EMBL/GenBank/DDBJ databases">
        <authorList>
            <person name="Whitman W."/>
            <person name="Huntemann M."/>
            <person name="Clum A."/>
            <person name="Pillay M."/>
            <person name="Palaniappan K."/>
            <person name="Varghese N."/>
            <person name="Mikhailova N."/>
            <person name="Stamatis D."/>
            <person name="Reddy T."/>
            <person name="Daum C."/>
            <person name="Shapiro N."/>
            <person name="Ivanova N."/>
            <person name="Kyrpides N."/>
            <person name="Woyke T."/>
        </authorList>
    </citation>
    <scope>NUCLEOTIDE SEQUENCE</scope>
    <source>
        <strain evidence="4">CGMCC 1.5380</strain>
    </source>
</reference>
<feature type="domain" description="Glycosyltransferase 2-like" evidence="2">
    <location>
        <begin position="10"/>
        <end position="123"/>
    </location>
</feature>
<proteinExistence type="inferred from homology"/>
<dbReference type="SUPFAM" id="SSF53448">
    <property type="entry name" value="Nucleotide-diphospho-sugar transferases"/>
    <property type="match status" value="1"/>
</dbReference>
<dbReference type="Proteomes" id="UP000321392">
    <property type="component" value="Unassembled WGS sequence"/>
</dbReference>
<gene>
    <name evidence="3" type="ORF">DFR66_102153</name>
    <name evidence="4" type="ORF">IQ02_00564</name>
</gene>
<dbReference type="Pfam" id="PF00535">
    <property type="entry name" value="Glycos_transf_2"/>
    <property type="match status" value="1"/>
</dbReference>
<dbReference type="PANTHER" id="PTHR43630">
    <property type="entry name" value="POLY-BETA-1,6-N-ACETYL-D-GLUCOSAMINE SYNTHASE"/>
    <property type="match status" value="1"/>
</dbReference>
<evidence type="ECO:0000259" key="2">
    <source>
        <dbReference type="Pfam" id="PF00535"/>
    </source>
</evidence>
<reference evidence="3 5" key="2">
    <citation type="submission" date="2018-07" db="EMBL/GenBank/DDBJ databases">
        <title>Genomic Encyclopedia of Type Strains, Phase IV (KMG-IV): sequencing the most valuable type-strain genomes for metagenomic binning, comparative biology and taxonomic classification.</title>
        <authorList>
            <person name="Goeker M."/>
        </authorList>
    </citation>
    <scope>NUCLEOTIDE SEQUENCE [LARGE SCALE GENOMIC DNA]</scope>
    <source>
        <strain evidence="3 5">DSM 19728</strain>
    </source>
</reference>
<name>A0A562Q1X0_9FLAO</name>
<evidence type="ECO:0000313" key="5">
    <source>
        <dbReference type="Proteomes" id="UP000254518"/>
    </source>
</evidence>
<dbReference type="Proteomes" id="UP000254518">
    <property type="component" value="Unassembled WGS sequence"/>
</dbReference>
<comment type="caution">
    <text evidence="4">The sequence shown here is derived from an EMBL/GenBank/DDBJ whole genome shotgun (WGS) entry which is preliminary data.</text>
</comment>
<evidence type="ECO:0000313" key="4">
    <source>
        <dbReference type="EMBL" id="TWI50662.1"/>
    </source>
</evidence>
<dbReference type="InterPro" id="IPR029044">
    <property type="entry name" value="Nucleotide-diphossugar_trans"/>
</dbReference>
<evidence type="ECO:0000313" key="3">
    <source>
        <dbReference type="EMBL" id="RDI57537.1"/>
    </source>
</evidence>
<reference evidence="4 6" key="1">
    <citation type="journal article" date="2015" name="Stand. Genomic Sci.">
        <title>Genomic Encyclopedia of Bacterial and Archaeal Type Strains, Phase III: the genomes of soil and plant-associated and newly described type strains.</title>
        <authorList>
            <person name="Whitman W.B."/>
            <person name="Woyke T."/>
            <person name="Klenk H.P."/>
            <person name="Zhou Y."/>
            <person name="Lilburn T.G."/>
            <person name="Beck B.J."/>
            <person name="De Vos P."/>
            <person name="Vandamme P."/>
            <person name="Eisen J.A."/>
            <person name="Garrity G."/>
            <person name="Hugenholtz P."/>
            <person name="Kyrpides N.C."/>
        </authorList>
    </citation>
    <scope>NUCLEOTIDE SEQUENCE [LARGE SCALE GENOMIC DNA]</scope>
    <source>
        <strain evidence="4 6">CGMCC 1.5380</strain>
    </source>
</reference>
<organism evidence="4 6">
    <name type="scientific">Flavobacterium glaciei</name>
    <dbReference type="NCBI Taxonomy" id="386300"/>
    <lineage>
        <taxon>Bacteria</taxon>
        <taxon>Pseudomonadati</taxon>
        <taxon>Bacteroidota</taxon>
        <taxon>Flavobacteriia</taxon>
        <taxon>Flavobacteriales</taxon>
        <taxon>Flavobacteriaceae</taxon>
        <taxon>Flavobacterium</taxon>
    </lineage>
</organism>
<keyword evidence="4" id="KW-0808">Transferase</keyword>
<dbReference type="RefSeq" id="WP_114753311.1">
    <property type="nucleotide sequence ID" value="NZ_QQBA01000002.1"/>
</dbReference>
<protein>
    <submittedName>
        <fullName evidence="4">Glycosyltransferase involved in cell wall biosynthesis</fullName>
    </submittedName>
</protein>
<dbReference type="Gene3D" id="3.90.550.10">
    <property type="entry name" value="Spore Coat Polysaccharide Biosynthesis Protein SpsA, Chain A"/>
    <property type="match status" value="1"/>
</dbReference>
<keyword evidence="5" id="KW-1185">Reference proteome</keyword>
<dbReference type="AlphaFoldDB" id="A0A562Q1X0"/>
<dbReference type="GO" id="GO:0016740">
    <property type="term" value="F:transferase activity"/>
    <property type="evidence" value="ECO:0007669"/>
    <property type="project" value="UniProtKB-KW"/>
</dbReference>
<dbReference type="EMBL" id="QQBA01000002">
    <property type="protein sequence ID" value="RDI57537.1"/>
    <property type="molecule type" value="Genomic_DNA"/>
</dbReference>
<dbReference type="OrthoDB" id="9815923at2"/>
<accession>A0A562Q1X0</accession>